<dbReference type="SUPFAM" id="SSF89796">
    <property type="entry name" value="CoA-transferase family III (CaiB/BaiF)"/>
    <property type="match status" value="2"/>
</dbReference>
<dbReference type="InterPro" id="IPR003673">
    <property type="entry name" value="CoA-Trfase_fam_III"/>
</dbReference>
<dbReference type="OrthoDB" id="7208981at2"/>
<keyword evidence="3" id="KW-1185">Reference proteome</keyword>
<reference evidence="3" key="1">
    <citation type="submission" date="2017-02" db="EMBL/GenBank/DDBJ databases">
        <authorList>
            <person name="Varghese N."/>
            <person name="Submissions S."/>
        </authorList>
    </citation>
    <scope>NUCLEOTIDE SEQUENCE [LARGE SCALE GENOMIC DNA]</scope>
    <source>
        <strain evidence="3">R11H</strain>
    </source>
</reference>
<protein>
    <submittedName>
        <fullName evidence="2">Crotonobetainyl-CoA:carnitine CoA-transferase CaiB</fullName>
    </submittedName>
</protein>
<dbReference type="InterPro" id="IPR044855">
    <property type="entry name" value="CoA-Trfase_III_dom3_sf"/>
</dbReference>
<evidence type="ECO:0000256" key="1">
    <source>
        <dbReference type="ARBA" id="ARBA00022679"/>
    </source>
</evidence>
<dbReference type="PANTHER" id="PTHR48207">
    <property type="entry name" value="SUCCINATE--HYDROXYMETHYLGLUTARATE COA-TRANSFERASE"/>
    <property type="match status" value="1"/>
</dbReference>
<dbReference type="GO" id="GO:0008410">
    <property type="term" value="F:CoA-transferase activity"/>
    <property type="evidence" value="ECO:0007669"/>
    <property type="project" value="TreeGrafter"/>
</dbReference>
<accession>A0A1T5FM79</accession>
<dbReference type="Gene3D" id="3.30.1540.10">
    <property type="entry name" value="formyl-coa transferase, domain 3"/>
    <property type="match status" value="2"/>
</dbReference>
<dbReference type="RefSeq" id="WP_079640034.1">
    <property type="nucleotide sequence ID" value="NZ_FUYP01000039.1"/>
</dbReference>
<evidence type="ECO:0000313" key="2">
    <source>
        <dbReference type="EMBL" id="SKB97198.1"/>
    </source>
</evidence>
<sequence>MTEQIFSGLRVIEFGAGMATEMAGMLLADNGAEVIKVEPPEGAWTREKPAFLMWNRGKKSVVLDLAIDANREAAAAMIRSADIVIEGFRPGEARSLGLDYQSQATANPGLVHCSISSFGLISGFEYLDQSEAVVIAKSGRCNGNDLLSGAHFENRPTYICAPINECGAAFLAVQGICAALIAREKTQLGQEVTTSLIDGTSAATMRLAYERDGDKIVSVQHRGGGASLLIRCIRNTFLTAECADGRFIQMCARMPRHFRNWMEALDLMYIYQDERFRGAPLQLESFEAADALEDLIRARMLTRTMAEWMDLFTTQYDVGADPFLHPEEFLDHPQMIENGRIVSISDPQHGIVKQLGPLVLFDRTPSVIGQSAPALGEHQEVIGEMHDKPRPTAPDHDAAQRPPLEGITILELAYFLAAPLAATTLAEMGARVIKIEPPTGDPFRSSGLEFVHIVRGKESIALDLKQPASAEVFRRLVARADAILHNFRPGAPERLGVDYATVRAINPQIVYHYGASYGSNGPERMRPAFHSTPNALNGGGILQGGKDNVPIDDSYPDPISGLGAGVALAMGLLARARFGIGQSQETTMLTSGGYIYSERLTLVEDAEPLPMLDHEQLGLSAFQRYYQTRDGWLLLNVIRPGEWERLADAVGHPEWVDDERFATPAARKANDEILTRFLEGIFKAGDASHWEKSLASAGVPAAEAAGLFEEFLARHGMLEEGEHPAYGSYWMLKPRVRFSRGGNRSGVPSARGEHTAALLREVGFDDREIERMAHDGVVFLAEAA</sequence>
<organism evidence="2 3">
    <name type="scientific">Sphingopyxis flava</name>
    <dbReference type="NCBI Taxonomy" id="1507287"/>
    <lineage>
        <taxon>Bacteria</taxon>
        <taxon>Pseudomonadati</taxon>
        <taxon>Pseudomonadota</taxon>
        <taxon>Alphaproteobacteria</taxon>
        <taxon>Sphingomonadales</taxon>
        <taxon>Sphingomonadaceae</taxon>
        <taxon>Sphingopyxis</taxon>
    </lineage>
</organism>
<dbReference type="EMBL" id="FUYP01000039">
    <property type="protein sequence ID" value="SKB97198.1"/>
    <property type="molecule type" value="Genomic_DNA"/>
</dbReference>
<dbReference type="PANTHER" id="PTHR48207:SF3">
    <property type="entry name" value="SUCCINATE--HYDROXYMETHYLGLUTARATE COA-TRANSFERASE"/>
    <property type="match status" value="1"/>
</dbReference>
<proteinExistence type="predicted"/>
<dbReference type="Gene3D" id="3.40.50.10540">
    <property type="entry name" value="Crotonobetainyl-coa:carnitine coa-transferase, domain 1"/>
    <property type="match status" value="2"/>
</dbReference>
<dbReference type="AlphaFoldDB" id="A0A1T5FM79"/>
<dbReference type="InterPro" id="IPR050483">
    <property type="entry name" value="CoA-transferase_III_domain"/>
</dbReference>
<evidence type="ECO:0000313" key="3">
    <source>
        <dbReference type="Proteomes" id="UP000190044"/>
    </source>
</evidence>
<gene>
    <name evidence="2" type="ORF">SAMN06295937_103911</name>
</gene>
<name>A0A1T5FM79_9SPHN</name>
<dbReference type="Pfam" id="PF02515">
    <property type="entry name" value="CoA_transf_3"/>
    <property type="match status" value="2"/>
</dbReference>
<keyword evidence="1 2" id="KW-0808">Transferase</keyword>
<dbReference type="InterPro" id="IPR023606">
    <property type="entry name" value="CoA-Trfase_III_dom_1_sf"/>
</dbReference>
<dbReference type="Proteomes" id="UP000190044">
    <property type="component" value="Unassembled WGS sequence"/>
</dbReference>